<organism evidence="8 9">
    <name type="scientific">Monodon monoceros</name>
    <name type="common">Narwhal</name>
    <name type="synonym">Ceratodon monodon</name>
    <dbReference type="NCBI Taxonomy" id="40151"/>
    <lineage>
        <taxon>Eukaryota</taxon>
        <taxon>Metazoa</taxon>
        <taxon>Chordata</taxon>
        <taxon>Craniata</taxon>
        <taxon>Vertebrata</taxon>
        <taxon>Euteleostomi</taxon>
        <taxon>Mammalia</taxon>
        <taxon>Eutheria</taxon>
        <taxon>Laurasiatheria</taxon>
        <taxon>Artiodactyla</taxon>
        <taxon>Whippomorpha</taxon>
        <taxon>Cetacea</taxon>
        <taxon>Odontoceti</taxon>
        <taxon>Monodontidae</taxon>
        <taxon>Monodon</taxon>
    </lineage>
</organism>
<dbReference type="EMBL" id="RWIC01000047">
    <property type="protein sequence ID" value="TKC51767.1"/>
    <property type="molecule type" value="Genomic_DNA"/>
</dbReference>
<evidence type="ECO:0000313" key="8">
    <source>
        <dbReference type="EMBL" id="TKC51767.1"/>
    </source>
</evidence>
<reference evidence="9" key="1">
    <citation type="journal article" date="2019" name="IScience">
        <title>Narwhal Genome Reveals Long-Term Low Genetic Diversity despite Current Large Abundance Size.</title>
        <authorList>
            <person name="Westbury M.V."/>
            <person name="Petersen B."/>
            <person name="Garde E."/>
            <person name="Heide-Jorgensen M.P."/>
            <person name="Lorenzen E.D."/>
        </authorList>
    </citation>
    <scope>NUCLEOTIDE SEQUENCE [LARGE SCALE GENOMIC DNA]</scope>
</reference>
<dbReference type="AlphaFoldDB" id="A0A4U1FPP6"/>
<keyword evidence="3" id="KW-0238">DNA-binding</keyword>
<feature type="region of interest" description="Disordered" evidence="6">
    <location>
        <begin position="1"/>
        <end position="27"/>
    </location>
</feature>
<dbReference type="GO" id="GO:0048568">
    <property type="term" value="P:embryonic organ development"/>
    <property type="evidence" value="ECO:0007669"/>
    <property type="project" value="TreeGrafter"/>
</dbReference>
<feature type="non-terminal residue" evidence="8">
    <location>
        <position position="1"/>
    </location>
</feature>
<dbReference type="InterPro" id="IPR050937">
    <property type="entry name" value="TEC1_TEAD_TF"/>
</dbReference>
<evidence type="ECO:0000256" key="3">
    <source>
        <dbReference type="ARBA" id="ARBA00023125"/>
    </source>
</evidence>
<gene>
    <name evidence="8" type="ORF">EI555_013342</name>
</gene>
<name>A0A4U1FPP6_MONMO</name>
<dbReference type="PANTHER" id="PTHR11834:SF5">
    <property type="entry name" value="TRANSCRIPTIONAL ENHANCER FACTOR TEF-4"/>
    <property type="match status" value="1"/>
</dbReference>
<dbReference type="GO" id="GO:0005634">
    <property type="term" value="C:nucleus"/>
    <property type="evidence" value="ECO:0007669"/>
    <property type="project" value="UniProtKB-SubCell"/>
</dbReference>
<proteinExistence type="predicted"/>
<dbReference type="Pfam" id="PF17725">
    <property type="entry name" value="YBD"/>
    <property type="match status" value="1"/>
</dbReference>
<keyword evidence="2" id="KW-0805">Transcription regulation</keyword>
<dbReference type="Proteomes" id="UP000308365">
    <property type="component" value="Unassembled WGS sequence"/>
</dbReference>
<protein>
    <recommendedName>
        <fullName evidence="7">YAP binding domain-containing protein</fullName>
    </recommendedName>
</protein>
<sequence>WIKKRTTSVTKPHAPLEKSTAPVPGAHPCDQFPSSLLTAHTCGLVLQAERRHISQPCPSPGAPPLESVDVRQIYDTLPEIKGGLRELYDRGPPNASFLLEFWADLNWGPSGEEVGAGGGSGGFCGVSSQHESLEHMTFTCSSKVCSSGKQVVEKLWQLPEHYMMTSVLEDRTILQVVTDRDTQDLLLCTAYVFEVSTSERGAQHHIYRLVRD</sequence>
<dbReference type="InterPro" id="IPR041086">
    <property type="entry name" value="YBD"/>
</dbReference>
<evidence type="ECO:0000256" key="5">
    <source>
        <dbReference type="ARBA" id="ARBA00023242"/>
    </source>
</evidence>
<dbReference type="GO" id="GO:0000978">
    <property type="term" value="F:RNA polymerase II cis-regulatory region sequence-specific DNA binding"/>
    <property type="evidence" value="ECO:0007669"/>
    <property type="project" value="TreeGrafter"/>
</dbReference>
<accession>A0A4U1FPP6</accession>
<evidence type="ECO:0000256" key="6">
    <source>
        <dbReference type="SAM" id="MobiDB-lite"/>
    </source>
</evidence>
<comment type="subcellular location">
    <subcellularLocation>
        <location evidence="1">Nucleus</location>
    </subcellularLocation>
</comment>
<dbReference type="Gene3D" id="2.70.50.80">
    <property type="match status" value="2"/>
</dbReference>
<comment type="caution">
    <text evidence="8">The sequence shown here is derived from an EMBL/GenBank/DDBJ whole genome shotgun (WGS) entry which is preliminary data.</text>
</comment>
<evidence type="ECO:0000256" key="1">
    <source>
        <dbReference type="ARBA" id="ARBA00004123"/>
    </source>
</evidence>
<dbReference type="GO" id="GO:0005667">
    <property type="term" value="C:transcription regulator complex"/>
    <property type="evidence" value="ECO:0007669"/>
    <property type="project" value="TreeGrafter"/>
</dbReference>
<dbReference type="PANTHER" id="PTHR11834">
    <property type="entry name" value="TRANSCRIPTIONAL ENHANCER FACTOR TEF RELATED"/>
    <property type="match status" value="1"/>
</dbReference>
<dbReference type="GO" id="GO:0035329">
    <property type="term" value="P:hippo signaling"/>
    <property type="evidence" value="ECO:0007669"/>
    <property type="project" value="TreeGrafter"/>
</dbReference>
<feature type="domain" description="YAP binding" evidence="7">
    <location>
        <begin position="63"/>
        <end position="155"/>
    </location>
</feature>
<evidence type="ECO:0000256" key="2">
    <source>
        <dbReference type="ARBA" id="ARBA00023015"/>
    </source>
</evidence>
<evidence type="ECO:0000259" key="7">
    <source>
        <dbReference type="Pfam" id="PF17725"/>
    </source>
</evidence>
<evidence type="ECO:0000256" key="4">
    <source>
        <dbReference type="ARBA" id="ARBA00023163"/>
    </source>
</evidence>
<keyword evidence="5" id="KW-0539">Nucleus</keyword>
<keyword evidence="4" id="KW-0804">Transcription</keyword>
<evidence type="ECO:0000313" key="9">
    <source>
        <dbReference type="Proteomes" id="UP000308365"/>
    </source>
</evidence>
<dbReference type="GO" id="GO:0000981">
    <property type="term" value="F:DNA-binding transcription factor activity, RNA polymerase II-specific"/>
    <property type="evidence" value="ECO:0007669"/>
    <property type="project" value="TreeGrafter"/>
</dbReference>